<keyword evidence="6" id="KW-0597">Phosphoprotein</keyword>
<dbReference type="InterPro" id="IPR055414">
    <property type="entry name" value="LRR_R13L4/SHOC2-like"/>
</dbReference>
<keyword evidence="13" id="KW-0418">Kinase</keyword>
<dbReference type="GO" id="GO:0004674">
    <property type="term" value="F:protein serine/threonine kinase activity"/>
    <property type="evidence" value="ECO:0007669"/>
    <property type="project" value="UniProtKB-KW"/>
</dbReference>
<dbReference type="PROSITE" id="PS00109">
    <property type="entry name" value="PROTEIN_KINASE_TYR"/>
    <property type="match status" value="1"/>
</dbReference>
<evidence type="ECO:0000256" key="22">
    <source>
        <dbReference type="PROSITE-ProRule" id="PRU10141"/>
    </source>
</evidence>
<dbReference type="PROSITE" id="PS50011">
    <property type="entry name" value="PROTEIN_KINASE_DOM"/>
    <property type="match status" value="1"/>
</dbReference>
<evidence type="ECO:0000256" key="6">
    <source>
        <dbReference type="ARBA" id="ARBA00022553"/>
    </source>
</evidence>
<dbReference type="Pfam" id="PF13855">
    <property type="entry name" value="LRR_8"/>
    <property type="match status" value="1"/>
</dbReference>
<gene>
    <name evidence="25" type="ORF">RGQ29_025845</name>
</gene>
<dbReference type="Proteomes" id="UP001324115">
    <property type="component" value="Unassembled WGS sequence"/>
</dbReference>
<dbReference type="GO" id="GO:0005524">
    <property type="term" value="F:ATP binding"/>
    <property type="evidence" value="ECO:0007669"/>
    <property type="project" value="UniProtKB-UniRule"/>
</dbReference>
<evidence type="ECO:0000256" key="4">
    <source>
        <dbReference type="ARBA" id="ARBA00022512"/>
    </source>
</evidence>
<feature type="domain" description="Protein kinase" evidence="24">
    <location>
        <begin position="721"/>
        <end position="986"/>
    </location>
</feature>
<dbReference type="Pfam" id="PF00560">
    <property type="entry name" value="LRR_1"/>
    <property type="match status" value="8"/>
</dbReference>
<evidence type="ECO:0000256" key="3">
    <source>
        <dbReference type="ARBA" id="ARBA00012513"/>
    </source>
</evidence>
<comment type="catalytic activity">
    <reaction evidence="21">
        <text>L-seryl-[protein] + ATP = O-phospho-L-seryl-[protein] + ADP + H(+)</text>
        <dbReference type="Rhea" id="RHEA:17989"/>
        <dbReference type="Rhea" id="RHEA-COMP:9863"/>
        <dbReference type="Rhea" id="RHEA-COMP:11604"/>
        <dbReference type="ChEBI" id="CHEBI:15378"/>
        <dbReference type="ChEBI" id="CHEBI:29999"/>
        <dbReference type="ChEBI" id="CHEBI:30616"/>
        <dbReference type="ChEBI" id="CHEBI:83421"/>
        <dbReference type="ChEBI" id="CHEBI:456216"/>
        <dbReference type="EC" id="2.7.11.1"/>
    </reaction>
</comment>
<dbReference type="SMART" id="SM00365">
    <property type="entry name" value="LRR_SD22"/>
    <property type="match status" value="6"/>
</dbReference>
<name>A0AAN7EYY0_QUERU</name>
<keyword evidence="16 23" id="KW-0472">Membrane</keyword>
<evidence type="ECO:0000256" key="12">
    <source>
        <dbReference type="ARBA" id="ARBA00022741"/>
    </source>
</evidence>
<evidence type="ECO:0000256" key="1">
    <source>
        <dbReference type="ARBA" id="ARBA00004191"/>
    </source>
</evidence>
<comment type="similarity">
    <text evidence="19">Belongs to the polygalacturonase-inhibiting protein family.</text>
</comment>
<organism evidence="25 26">
    <name type="scientific">Quercus rubra</name>
    <name type="common">Northern red oak</name>
    <name type="synonym">Quercus borealis</name>
    <dbReference type="NCBI Taxonomy" id="3512"/>
    <lineage>
        <taxon>Eukaryota</taxon>
        <taxon>Viridiplantae</taxon>
        <taxon>Streptophyta</taxon>
        <taxon>Embryophyta</taxon>
        <taxon>Tracheophyta</taxon>
        <taxon>Spermatophyta</taxon>
        <taxon>Magnoliopsida</taxon>
        <taxon>eudicotyledons</taxon>
        <taxon>Gunneridae</taxon>
        <taxon>Pentapetalae</taxon>
        <taxon>rosids</taxon>
        <taxon>fabids</taxon>
        <taxon>Fagales</taxon>
        <taxon>Fagaceae</taxon>
        <taxon>Quercus</taxon>
    </lineage>
</organism>
<dbReference type="InterPro" id="IPR011009">
    <property type="entry name" value="Kinase-like_dom_sf"/>
</dbReference>
<dbReference type="EC" id="2.7.11.1" evidence="3"/>
<evidence type="ECO:0000259" key="24">
    <source>
        <dbReference type="PROSITE" id="PS50011"/>
    </source>
</evidence>
<dbReference type="InterPro" id="IPR003591">
    <property type="entry name" value="Leu-rich_rpt_typical-subtyp"/>
</dbReference>
<comment type="caution">
    <text evidence="25">The sequence shown here is derived from an EMBL/GenBank/DDBJ whole genome shotgun (WGS) entry which is preliminary data.</text>
</comment>
<dbReference type="GO" id="GO:0099402">
    <property type="term" value="P:plant organ development"/>
    <property type="evidence" value="ECO:0007669"/>
    <property type="project" value="UniProtKB-ARBA"/>
</dbReference>
<evidence type="ECO:0000256" key="10">
    <source>
        <dbReference type="ARBA" id="ARBA00022729"/>
    </source>
</evidence>
<evidence type="ECO:0000256" key="21">
    <source>
        <dbReference type="ARBA" id="ARBA00048679"/>
    </source>
</evidence>
<dbReference type="SUPFAM" id="SSF52058">
    <property type="entry name" value="L domain-like"/>
    <property type="match status" value="2"/>
</dbReference>
<dbReference type="PANTHER" id="PTHR48005">
    <property type="entry name" value="LEUCINE RICH REPEAT KINASE 2"/>
    <property type="match status" value="1"/>
</dbReference>
<dbReference type="PROSITE" id="PS00107">
    <property type="entry name" value="PROTEIN_KINASE_ATP"/>
    <property type="match status" value="1"/>
</dbReference>
<evidence type="ECO:0000256" key="14">
    <source>
        <dbReference type="ARBA" id="ARBA00022840"/>
    </source>
</evidence>
<evidence type="ECO:0000256" key="9">
    <source>
        <dbReference type="ARBA" id="ARBA00022692"/>
    </source>
</evidence>
<dbReference type="PANTHER" id="PTHR48005:SF16">
    <property type="entry name" value="MDIS1-INTERACTING RECEPTOR LIKE KINASE 2-LIKE ISOFORM X1"/>
    <property type="match status" value="1"/>
</dbReference>
<evidence type="ECO:0000256" key="5">
    <source>
        <dbReference type="ARBA" id="ARBA00022527"/>
    </source>
</evidence>
<dbReference type="GO" id="GO:0009653">
    <property type="term" value="P:anatomical structure morphogenesis"/>
    <property type="evidence" value="ECO:0007669"/>
    <property type="project" value="UniProtKB-ARBA"/>
</dbReference>
<feature type="binding site" evidence="22">
    <location>
        <position position="749"/>
    </location>
    <ligand>
        <name>ATP</name>
        <dbReference type="ChEBI" id="CHEBI:30616"/>
    </ligand>
</feature>
<dbReference type="PRINTS" id="PR00019">
    <property type="entry name" value="LEURICHRPT"/>
</dbReference>
<dbReference type="Pfam" id="PF00069">
    <property type="entry name" value="Pkinase"/>
    <property type="match status" value="1"/>
</dbReference>
<evidence type="ECO:0000256" key="16">
    <source>
        <dbReference type="ARBA" id="ARBA00023136"/>
    </source>
</evidence>
<comment type="subcellular location">
    <subcellularLocation>
        <location evidence="2">Membrane</location>
        <topology evidence="2">Single-pass type I membrane protein</topology>
    </subcellularLocation>
    <subcellularLocation>
        <location evidence="1">Secreted</location>
        <location evidence="1">Cell wall</location>
    </subcellularLocation>
</comment>
<keyword evidence="8" id="KW-0808">Transferase</keyword>
<evidence type="ECO:0000256" key="18">
    <source>
        <dbReference type="ARBA" id="ARBA00023180"/>
    </source>
</evidence>
<keyword evidence="4" id="KW-0964">Secreted</keyword>
<dbReference type="SMART" id="SM00369">
    <property type="entry name" value="LRR_TYP"/>
    <property type="match status" value="12"/>
</dbReference>
<keyword evidence="11" id="KW-0677">Repeat</keyword>
<accession>A0AAN7EYY0</accession>
<dbReference type="FunFam" id="3.30.200.20:FF:000309">
    <property type="entry name" value="Leucine-rich repeat receptor protein kinase MSP1"/>
    <property type="match status" value="1"/>
</dbReference>
<keyword evidence="15 23" id="KW-1133">Transmembrane helix</keyword>
<evidence type="ECO:0000256" key="11">
    <source>
        <dbReference type="ARBA" id="ARBA00022737"/>
    </source>
</evidence>
<keyword evidence="9 23" id="KW-0812">Transmembrane</keyword>
<protein>
    <recommendedName>
        <fullName evidence="3">non-specific serine/threonine protein kinase</fullName>
        <ecNumber evidence="3">2.7.11.1</ecNumber>
    </recommendedName>
</protein>
<reference evidence="25 26" key="1">
    <citation type="journal article" date="2023" name="G3 (Bethesda)">
        <title>A haplotype-resolved chromosome-scale genome for Quercus rubra L. provides insights into the genetics of adaptive traits for red oak species.</title>
        <authorList>
            <person name="Kapoor B."/>
            <person name="Jenkins J."/>
            <person name="Schmutz J."/>
            <person name="Zhebentyayeva T."/>
            <person name="Kuelheim C."/>
            <person name="Coggeshall M."/>
            <person name="Heim C."/>
            <person name="Lasky J.R."/>
            <person name="Leites L."/>
            <person name="Islam-Faridi N."/>
            <person name="Romero-Severson J."/>
            <person name="DeLeo V.L."/>
            <person name="Lucas S.M."/>
            <person name="Lazic D."/>
            <person name="Gailing O."/>
            <person name="Carlson J."/>
            <person name="Staton M."/>
        </authorList>
    </citation>
    <scope>NUCLEOTIDE SEQUENCE [LARGE SCALE GENOMIC DNA]</scope>
    <source>
        <strain evidence="25">Pseudo-F2</strain>
    </source>
</reference>
<dbReference type="GO" id="GO:0016020">
    <property type="term" value="C:membrane"/>
    <property type="evidence" value="ECO:0007669"/>
    <property type="project" value="UniProtKB-SubCell"/>
</dbReference>
<keyword evidence="26" id="KW-1185">Reference proteome</keyword>
<evidence type="ECO:0000256" key="2">
    <source>
        <dbReference type="ARBA" id="ARBA00004479"/>
    </source>
</evidence>
<evidence type="ECO:0000313" key="26">
    <source>
        <dbReference type="Proteomes" id="UP001324115"/>
    </source>
</evidence>
<dbReference type="InterPro" id="IPR008266">
    <property type="entry name" value="Tyr_kinase_AS"/>
</dbReference>
<keyword evidence="5" id="KW-0723">Serine/threonine-protein kinase</keyword>
<dbReference type="FunFam" id="3.80.10.10:FF:000095">
    <property type="entry name" value="LRR receptor-like serine/threonine-protein kinase GSO1"/>
    <property type="match status" value="2"/>
</dbReference>
<evidence type="ECO:0000313" key="25">
    <source>
        <dbReference type="EMBL" id="KAK4582831.1"/>
    </source>
</evidence>
<dbReference type="Gene3D" id="3.30.200.20">
    <property type="entry name" value="Phosphorylase Kinase, domain 1"/>
    <property type="match status" value="1"/>
</dbReference>
<evidence type="ECO:0000256" key="7">
    <source>
        <dbReference type="ARBA" id="ARBA00022614"/>
    </source>
</evidence>
<keyword evidence="4" id="KW-0134">Cell wall</keyword>
<evidence type="ECO:0000256" key="13">
    <source>
        <dbReference type="ARBA" id="ARBA00022777"/>
    </source>
</evidence>
<dbReference type="Pfam" id="PF23598">
    <property type="entry name" value="LRR_14"/>
    <property type="match status" value="1"/>
</dbReference>
<dbReference type="SUPFAM" id="SSF56112">
    <property type="entry name" value="Protein kinase-like (PK-like)"/>
    <property type="match status" value="1"/>
</dbReference>
<dbReference type="InterPro" id="IPR000719">
    <property type="entry name" value="Prot_kinase_dom"/>
</dbReference>
<keyword evidence="14 22" id="KW-0067">ATP-binding</keyword>
<dbReference type="FunFam" id="1.10.510.10:FF:000445">
    <property type="entry name" value="MDIS1-interacting receptor like kinase 2"/>
    <property type="match status" value="1"/>
</dbReference>
<comment type="catalytic activity">
    <reaction evidence="20">
        <text>L-threonyl-[protein] + ATP = O-phospho-L-threonyl-[protein] + ADP + H(+)</text>
        <dbReference type="Rhea" id="RHEA:46608"/>
        <dbReference type="Rhea" id="RHEA-COMP:11060"/>
        <dbReference type="Rhea" id="RHEA-COMP:11605"/>
        <dbReference type="ChEBI" id="CHEBI:15378"/>
        <dbReference type="ChEBI" id="CHEBI:30013"/>
        <dbReference type="ChEBI" id="CHEBI:30616"/>
        <dbReference type="ChEBI" id="CHEBI:61977"/>
        <dbReference type="ChEBI" id="CHEBI:456216"/>
        <dbReference type="EC" id="2.7.11.1"/>
    </reaction>
</comment>
<proteinExistence type="inferred from homology"/>
<evidence type="ECO:0000256" key="19">
    <source>
        <dbReference type="ARBA" id="ARBA00038043"/>
    </source>
</evidence>
<evidence type="ECO:0000256" key="8">
    <source>
        <dbReference type="ARBA" id="ARBA00022679"/>
    </source>
</evidence>
<keyword evidence="10" id="KW-0732">Signal</keyword>
<dbReference type="InterPro" id="IPR032675">
    <property type="entry name" value="LRR_dom_sf"/>
</dbReference>
<dbReference type="InterPro" id="IPR001611">
    <property type="entry name" value="Leu-rich_rpt"/>
</dbReference>
<evidence type="ECO:0000256" key="23">
    <source>
        <dbReference type="SAM" id="Phobius"/>
    </source>
</evidence>
<dbReference type="CDD" id="cd14066">
    <property type="entry name" value="STKc_IRAK"/>
    <property type="match status" value="1"/>
</dbReference>
<feature type="transmembrane region" description="Helical" evidence="23">
    <location>
        <begin position="661"/>
        <end position="678"/>
    </location>
</feature>
<dbReference type="EMBL" id="JAXUIC010000007">
    <property type="protein sequence ID" value="KAK4582831.1"/>
    <property type="molecule type" value="Genomic_DNA"/>
</dbReference>
<dbReference type="SUPFAM" id="SSF52047">
    <property type="entry name" value="RNI-like"/>
    <property type="match status" value="1"/>
</dbReference>
<keyword evidence="12 22" id="KW-0547">Nucleotide-binding</keyword>
<dbReference type="FunFam" id="3.80.10.10:FF:000400">
    <property type="entry name" value="Nuclear pore complex protein NUP107"/>
    <property type="match status" value="1"/>
</dbReference>
<keyword evidence="18" id="KW-0325">Glycoprotein</keyword>
<dbReference type="Gene3D" id="1.10.510.10">
    <property type="entry name" value="Transferase(Phosphotransferase) domain 1"/>
    <property type="match status" value="1"/>
</dbReference>
<sequence>MAPSVSISILIVALWVLYILMHSTTMVIAAGSVAPSNSSALELEAKALLESGWWPDYSSNTSLNHCKLSGIKCNDGRSVIEINMGWNFLKDEISKLNISSFLNLVRLDLTGNWLTGSISVEIGTLSKLTHLDLSLNNLTGKLPPSLGNLTRLVKFDISSNSINGSIPKELGNLTNLTYFSVHGNRLIGELPLSLANLTRLQVFDISSNLVSGSIPKGLGNLQNLLELRLSDNKFTGSIPSALGLLTNLSILDLSFNKINGHIPLEIGNMKNLRHLYINNSKLIGPLPSSLGHLTNLISLFLDSNQVNGSIPPEIGNMKNLKRLNLNNNNIVGPIPLSIEIGNMKNLRRLHINNNKLTGPLPSSLGHLTNLISLILDSNQVNGSIPPEIGNMTNLEDLHINNNNIVAPIPLTIGHSTSLQTLSLSGNQISGSFPVHIFNCSSLYIIILSHNYLNGSIPFLNSTLFPLSRIDLSYNSISGEEIHLTGLEFLDVSYNNFNGSFPNLIGDMEHLRHFNLSNNQIVGQVPSIIGQLTELETLSLSWNQISGSIPKEIADCKWLSELFLSHNCLTGSIPSQISDLQLLKLLDLSYNNLTGNIPYLSYSIKEVNFSHNSFHGQIPYGYLNYLNYTPSAFIGNKDLCGDVKGFPPCPSNNRSIVHKIKFFVPLIAFTMFLLLGYFFRSRCRVRKMTSESRETKNGDLFSIWNYDGKIAYEDIIEATEDFDIRYCIGTGGYGSVYKAQLPNGKVVALKKLHRLEAEDPNFDKSFRNEVKILTEIRHRNIVKLHGYCLHKRCMFLVYEYMERGSLFCVLHNNAEAVELDWMKRVNIIKSTAHALSYMHHEGVPVIVHRDISSNNILLNSELEAFVSDFGTARLLDSDTSNQTLIAGTYGYIAPELAYTMKVTEKSDVYSFGVVTLEILMGRHPGELLTSLSSSQSVMLNEILDKRLPPPNRLVAQDVFLVAAISFACLRAKPKSRPTMKSVSQEFLCHKKPIMNPLHAVSVWQLRNQETYMVGGSETHSESPCFLVEKDNV</sequence>
<evidence type="ECO:0000256" key="17">
    <source>
        <dbReference type="ARBA" id="ARBA00023170"/>
    </source>
</evidence>
<evidence type="ECO:0000256" key="20">
    <source>
        <dbReference type="ARBA" id="ARBA00047899"/>
    </source>
</evidence>
<keyword evidence="7" id="KW-0433">Leucine-rich repeat</keyword>
<dbReference type="InterPro" id="IPR017441">
    <property type="entry name" value="Protein_kinase_ATP_BS"/>
</dbReference>
<evidence type="ECO:0000256" key="15">
    <source>
        <dbReference type="ARBA" id="ARBA00022989"/>
    </source>
</evidence>
<dbReference type="Gene3D" id="3.80.10.10">
    <property type="entry name" value="Ribonuclease Inhibitor"/>
    <property type="match status" value="4"/>
</dbReference>
<keyword evidence="17" id="KW-0675">Receptor</keyword>
<dbReference type="AlphaFoldDB" id="A0AAN7EYY0"/>
<dbReference type="InterPro" id="IPR051420">
    <property type="entry name" value="Ser_Thr_Kinases_DiverseReg"/>
</dbReference>